<protein>
    <submittedName>
        <fullName evidence="2">Uncharacterized protein</fullName>
    </submittedName>
</protein>
<evidence type="ECO:0000256" key="1">
    <source>
        <dbReference type="SAM" id="MobiDB-lite"/>
    </source>
</evidence>
<gene>
    <name evidence="2" type="ORF">AAFF_G00278690</name>
</gene>
<accession>A0AAD7WSE0</accession>
<feature type="region of interest" description="Disordered" evidence="1">
    <location>
        <begin position="78"/>
        <end position="110"/>
    </location>
</feature>
<organism evidence="2 3">
    <name type="scientific">Aldrovandia affinis</name>
    <dbReference type="NCBI Taxonomy" id="143900"/>
    <lineage>
        <taxon>Eukaryota</taxon>
        <taxon>Metazoa</taxon>
        <taxon>Chordata</taxon>
        <taxon>Craniata</taxon>
        <taxon>Vertebrata</taxon>
        <taxon>Euteleostomi</taxon>
        <taxon>Actinopterygii</taxon>
        <taxon>Neopterygii</taxon>
        <taxon>Teleostei</taxon>
        <taxon>Notacanthiformes</taxon>
        <taxon>Halosauridae</taxon>
        <taxon>Aldrovandia</taxon>
    </lineage>
</organism>
<dbReference type="AlphaFoldDB" id="A0AAD7WSE0"/>
<evidence type="ECO:0000313" key="2">
    <source>
        <dbReference type="EMBL" id="KAJ8407295.1"/>
    </source>
</evidence>
<evidence type="ECO:0000313" key="3">
    <source>
        <dbReference type="Proteomes" id="UP001221898"/>
    </source>
</evidence>
<proteinExistence type="predicted"/>
<dbReference type="EMBL" id="JAINUG010000039">
    <property type="protein sequence ID" value="KAJ8407295.1"/>
    <property type="molecule type" value="Genomic_DNA"/>
</dbReference>
<keyword evidence="3" id="KW-1185">Reference proteome</keyword>
<dbReference type="Proteomes" id="UP001221898">
    <property type="component" value="Unassembled WGS sequence"/>
</dbReference>
<comment type="caution">
    <text evidence="2">The sequence shown here is derived from an EMBL/GenBank/DDBJ whole genome shotgun (WGS) entry which is preliminary data.</text>
</comment>
<reference evidence="2" key="1">
    <citation type="journal article" date="2023" name="Science">
        <title>Genome structures resolve the early diversification of teleost fishes.</title>
        <authorList>
            <person name="Parey E."/>
            <person name="Louis A."/>
            <person name="Montfort J."/>
            <person name="Bouchez O."/>
            <person name="Roques C."/>
            <person name="Iampietro C."/>
            <person name="Lluch J."/>
            <person name="Castinel A."/>
            <person name="Donnadieu C."/>
            <person name="Desvignes T."/>
            <person name="Floi Bucao C."/>
            <person name="Jouanno E."/>
            <person name="Wen M."/>
            <person name="Mejri S."/>
            <person name="Dirks R."/>
            <person name="Jansen H."/>
            <person name="Henkel C."/>
            <person name="Chen W.J."/>
            <person name="Zahm M."/>
            <person name="Cabau C."/>
            <person name="Klopp C."/>
            <person name="Thompson A.W."/>
            <person name="Robinson-Rechavi M."/>
            <person name="Braasch I."/>
            <person name="Lecointre G."/>
            <person name="Bobe J."/>
            <person name="Postlethwait J.H."/>
            <person name="Berthelot C."/>
            <person name="Roest Crollius H."/>
            <person name="Guiguen Y."/>
        </authorList>
    </citation>
    <scope>NUCLEOTIDE SEQUENCE</scope>
    <source>
        <strain evidence="2">NC1722</strain>
    </source>
</reference>
<name>A0AAD7WSE0_9TELE</name>
<sequence>MKRPSPRWSGERRDELSDVTRIGQGLVNSKRRRRKKLVDCAWEWWFGNWVIAHPLSVKGPPDDGLNEAWCLSSAAERGRSLSRQSPPLCVGPSSRAALPPSGAQRSEVRDGRDDEWLCTRVTPVLPCCSRPLVLQRRGQPTDAV</sequence>